<evidence type="ECO:0000313" key="1">
    <source>
        <dbReference type="EMBL" id="CAH2243453.1"/>
    </source>
</evidence>
<proteinExistence type="predicted"/>
<reference evidence="1" key="1">
    <citation type="submission" date="2022-03" db="EMBL/GenBank/DDBJ databases">
        <authorList>
            <person name="Lindestad O."/>
        </authorList>
    </citation>
    <scope>NUCLEOTIDE SEQUENCE</scope>
</reference>
<dbReference type="Proteomes" id="UP000838756">
    <property type="component" value="Unassembled WGS sequence"/>
</dbReference>
<protein>
    <submittedName>
        <fullName evidence="1">Jg9369 protein</fullName>
    </submittedName>
</protein>
<comment type="caution">
    <text evidence="1">The sequence shown here is derived from an EMBL/GenBank/DDBJ whole genome shotgun (WGS) entry which is preliminary data.</text>
</comment>
<evidence type="ECO:0000313" key="2">
    <source>
        <dbReference type="Proteomes" id="UP000838756"/>
    </source>
</evidence>
<dbReference type="EMBL" id="CAKXAJ010025746">
    <property type="protein sequence ID" value="CAH2243453.1"/>
    <property type="molecule type" value="Genomic_DNA"/>
</dbReference>
<keyword evidence="2" id="KW-1185">Reference proteome</keyword>
<name>A0A8S4S009_9NEOP</name>
<sequence length="91" mass="10337">MQCRVNVLVPSIGRANLRNRRRRDAERDATDKNRVVWCSAHVKRARVCLAPDRAALRGLSPNTLNSSVTITLQNWTKSFSELAMRVMIFVA</sequence>
<dbReference type="AlphaFoldDB" id="A0A8S4S009"/>
<gene>
    <name evidence="1" type="primary">jg9369</name>
    <name evidence="1" type="ORF">PAEG_LOCUS19601</name>
</gene>
<accession>A0A8S4S009</accession>
<organism evidence="1 2">
    <name type="scientific">Pararge aegeria aegeria</name>
    <dbReference type="NCBI Taxonomy" id="348720"/>
    <lineage>
        <taxon>Eukaryota</taxon>
        <taxon>Metazoa</taxon>
        <taxon>Ecdysozoa</taxon>
        <taxon>Arthropoda</taxon>
        <taxon>Hexapoda</taxon>
        <taxon>Insecta</taxon>
        <taxon>Pterygota</taxon>
        <taxon>Neoptera</taxon>
        <taxon>Endopterygota</taxon>
        <taxon>Lepidoptera</taxon>
        <taxon>Glossata</taxon>
        <taxon>Ditrysia</taxon>
        <taxon>Papilionoidea</taxon>
        <taxon>Nymphalidae</taxon>
        <taxon>Satyrinae</taxon>
        <taxon>Satyrini</taxon>
        <taxon>Parargina</taxon>
        <taxon>Pararge</taxon>
    </lineage>
</organism>